<feature type="non-terminal residue" evidence="5">
    <location>
        <position position="1"/>
    </location>
</feature>
<dbReference type="AlphaFoldDB" id="A0A7K3PQF4"/>
<dbReference type="Gene3D" id="2.60.40.10">
    <property type="entry name" value="Immunoglobulins"/>
    <property type="match status" value="1"/>
</dbReference>
<protein>
    <submittedName>
        <fullName evidence="5">Glycosyl hydrolase</fullName>
    </submittedName>
</protein>
<dbReference type="InterPro" id="IPR026891">
    <property type="entry name" value="Fn3-like"/>
</dbReference>
<name>A0A7K3PQF4_9ACTN</name>
<dbReference type="GO" id="GO:0004553">
    <property type="term" value="F:hydrolase activity, hydrolyzing O-glycosyl compounds"/>
    <property type="evidence" value="ECO:0007669"/>
    <property type="project" value="InterPro"/>
</dbReference>
<dbReference type="Gene3D" id="3.40.50.1700">
    <property type="entry name" value="Glycoside hydrolase family 3 C-terminal domain"/>
    <property type="match status" value="1"/>
</dbReference>
<dbReference type="InterPro" id="IPR036881">
    <property type="entry name" value="Glyco_hydro_3_C_sf"/>
</dbReference>
<evidence type="ECO:0000256" key="1">
    <source>
        <dbReference type="ARBA" id="ARBA00005336"/>
    </source>
</evidence>
<evidence type="ECO:0000259" key="4">
    <source>
        <dbReference type="SMART" id="SM01217"/>
    </source>
</evidence>
<proteinExistence type="inferred from homology"/>
<dbReference type="EMBL" id="JAAGMA010000688">
    <property type="protein sequence ID" value="NEB12186.1"/>
    <property type="molecule type" value="Genomic_DNA"/>
</dbReference>
<evidence type="ECO:0000256" key="2">
    <source>
        <dbReference type="ARBA" id="ARBA00022801"/>
    </source>
</evidence>
<sequence>ELPWRERVGAVLLAWFPGQEGGAGLADVLFGRAEPGGRLPTTWPAALADAPVTRTRPDGGRLAYDEGLHLGYRGWLRHRHAPAYWFGHGLGYTTWSYDELTLPATATATATAGTGTGTTGTGTGRTGPGDDLTVRVRVRNTGARAGREVVQVYLARPASALDRPVRWLAGYAAVRARPGEAVTATVRVPARALCHWSVEEHAWRTEAGHWRVLAGRSAGDVPLAADLEVVRAPEE</sequence>
<dbReference type="PANTHER" id="PTHR42715:SF10">
    <property type="entry name" value="BETA-GLUCOSIDASE"/>
    <property type="match status" value="1"/>
</dbReference>
<dbReference type="SMART" id="SM01217">
    <property type="entry name" value="Fn3_like"/>
    <property type="match status" value="1"/>
</dbReference>
<keyword evidence="2 5" id="KW-0378">Hydrolase</keyword>
<dbReference type="SUPFAM" id="SSF52279">
    <property type="entry name" value="Beta-D-glucan exohydrolase, C-terminal domain"/>
    <property type="match status" value="1"/>
</dbReference>
<dbReference type="Proteomes" id="UP000470446">
    <property type="component" value="Unassembled WGS sequence"/>
</dbReference>
<dbReference type="InterPro" id="IPR002772">
    <property type="entry name" value="Glyco_hydro_3_C"/>
</dbReference>
<accession>A0A7K3PQF4</accession>
<evidence type="ECO:0000313" key="6">
    <source>
        <dbReference type="Proteomes" id="UP000470446"/>
    </source>
</evidence>
<dbReference type="Pfam" id="PF01915">
    <property type="entry name" value="Glyco_hydro_3_C"/>
    <property type="match status" value="1"/>
</dbReference>
<feature type="region of interest" description="Disordered" evidence="3">
    <location>
        <begin position="110"/>
        <end position="130"/>
    </location>
</feature>
<reference evidence="5 6" key="1">
    <citation type="submission" date="2020-01" db="EMBL/GenBank/DDBJ databases">
        <title>Insect and environment-associated Actinomycetes.</title>
        <authorList>
            <person name="Currrie C."/>
            <person name="Chevrette M."/>
            <person name="Carlson C."/>
            <person name="Stubbendieck R."/>
            <person name="Wendt-Pienkowski E."/>
        </authorList>
    </citation>
    <scope>NUCLEOTIDE SEQUENCE [LARGE SCALE GENOMIC DNA]</scope>
    <source>
        <strain evidence="5 6">SID14163</strain>
    </source>
</reference>
<gene>
    <name evidence="5" type="ORF">G3I32_25685</name>
</gene>
<dbReference type="RefSeq" id="WP_203722490.1">
    <property type="nucleotide sequence ID" value="NZ_JAAGMA010000688.1"/>
</dbReference>
<comment type="similarity">
    <text evidence="1">Belongs to the glycosyl hydrolase 3 family.</text>
</comment>
<organism evidence="5 6">
    <name type="scientific">Streptomyces coelicoflavus</name>
    <dbReference type="NCBI Taxonomy" id="285562"/>
    <lineage>
        <taxon>Bacteria</taxon>
        <taxon>Bacillati</taxon>
        <taxon>Actinomycetota</taxon>
        <taxon>Actinomycetes</taxon>
        <taxon>Kitasatosporales</taxon>
        <taxon>Streptomycetaceae</taxon>
        <taxon>Streptomyces</taxon>
    </lineage>
</organism>
<comment type="caution">
    <text evidence="5">The sequence shown here is derived from an EMBL/GenBank/DDBJ whole genome shotgun (WGS) entry which is preliminary data.</text>
</comment>
<dbReference type="Pfam" id="PF14310">
    <property type="entry name" value="Fn3-like"/>
    <property type="match status" value="1"/>
</dbReference>
<dbReference type="GO" id="GO:0005975">
    <property type="term" value="P:carbohydrate metabolic process"/>
    <property type="evidence" value="ECO:0007669"/>
    <property type="project" value="InterPro"/>
</dbReference>
<feature type="compositionally biased region" description="Gly residues" evidence="3">
    <location>
        <begin position="114"/>
        <end position="127"/>
    </location>
</feature>
<dbReference type="InterPro" id="IPR013783">
    <property type="entry name" value="Ig-like_fold"/>
</dbReference>
<evidence type="ECO:0000313" key="5">
    <source>
        <dbReference type="EMBL" id="NEB12186.1"/>
    </source>
</evidence>
<dbReference type="PANTHER" id="PTHR42715">
    <property type="entry name" value="BETA-GLUCOSIDASE"/>
    <property type="match status" value="1"/>
</dbReference>
<feature type="domain" description="Fibronectin type III-like" evidence="4">
    <location>
        <begin position="148"/>
        <end position="218"/>
    </location>
</feature>
<dbReference type="InterPro" id="IPR050288">
    <property type="entry name" value="Cellulose_deg_GH3"/>
</dbReference>
<evidence type="ECO:0000256" key="3">
    <source>
        <dbReference type="SAM" id="MobiDB-lite"/>
    </source>
</evidence>